<reference evidence="2" key="1">
    <citation type="submission" date="2016-10" db="EMBL/GenBank/DDBJ databases">
        <authorList>
            <person name="Varghese N."/>
            <person name="Submissions S."/>
        </authorList>
    </citation>
    <scope>NUCLEOTIDE SEQUENCE [LARGE SCALE GENOMIC DNA]</scope>
    <source>
        <strain evidence="2">SUR2</strain>
    </source>
</reference>
<protein>
    <submittedName>
        <fullName evidence="1">Uncharacterized protein</fullName>
    </submittedName>
</protein>
<name>A0A1K2IX92_9FLAO</name>
<dbReference type="AlphaFoldDB" id="A0A1K2IX92"/>
<evidence type="ECO:0000313" key="2">
    <source>
        <dbReference type="Proteomes" id="UP000182034"/>
    </source>
</evidence>
<accession>A0A1K2IX92</accession>
<organism evidence="1 2">
    <name type="scientific">Chryseobacterium limigenitum</name>
    <dbReference type="NCBI Taxonomy" id="1612149"/>
    <lineage>
        <taxon>Bacteria</taxon>
        <taxon>Pseudomonadati</taxon>
        <taxon>Bacteroidota</taxon>
        <taxon>Flavobacteriia</taxon>
        <taxon>Flavobacteriales</taxon>
        <taxon>Weeksellaceae</taxon>
        <taxon>Chryseobacterium group</taxon>
        <taxon>Chryseobacterium</taxon>
    </lineage>
</organism>
<dbReference type="EMBL" id="FPKW01000035">
    <property type="protein sequence ID" value="SFZ97037.1"/>
    <property type="molecule type" value="Genomic_DNA"/>
</dbReference>
<keyword evidence="2" id="KW-1185">Reference proteome</keyword>
<evidence type="ECO:0000313" key="1">
    <source>
        <dbReference type="EMBL" id="SFZ97037.1"/>
    </source>
</evidence>
<sequence>MKQEDSYDFLVGKSKADIIHLMEDPTSSYDCDEWIYIIGRNFFGFKKKLYLFFKDDYVHDYFMSIWA</sequence>
<dbReference type="Proteomes" id="UP000182034">
    <property type="component" value="Unassembled WGS sequence"/>
</dbReference>
<proteinExistence type="predicted"/>
<gene>
    <name evidence="1" type="ORF">SAMN05216324_1359</name>
</gene>
<dbReference type="RefSeq" id="WP_072412897.1">
    <property type="nucleotide sequence ID" value="NZ_FPKW01000035.1"/>
</dbReference>
<dbReference type="STRING" id="1612149.SAMN05216324_1359"/>